<dbReference type="Pfam" id="PF13103">
    <property type="entry name" value="TonB_2"/>
    <property type="match status" value="1"/>
</dbReference>
<keyword evidence="2 6" id="KW-0812">Transmembrane</keyword>
<evidence type="ECO:0000313" key="7">
    <source>
        <dbReference type="EMBL" id="MBB4246039.1"/>
    </source>
</evidence>
<evidence type="ECO:0000256" key="6">
    <source>
        <dbReference type="SAM" id="Phobius"/>
    </source>
</evidence>
<feature type="region of interest" description="Disordered" evidence="5">
    <location>
        <begin position="1"/>
        <end position="21"/>
    </location>
</feature>
<dbReference type="InterPro" id="IPR006260">
    <property type="entry name" value="TonB/TolA_C"/>
</dbReference>
<reference evidence="7 8" key="1">
    <citation type="submission" date="2020-08" db="EMBL/GenBank/DDBJ databases">
        <title>Genome sequencing of Purple Non-Sulfur Bacteria from various extreme environments.</title>
        <authorList>
            <person name="Mayer M."/>
        </authorList>
    </citation>
    <scope>NUCLEOTIDE SEQUENCE [LARGE SCALE GENOMIC DNA]</scope>
    <source>
        <strain evidence="7 8">2761</strain>
    </source>
</reference>
<dbReference type="Proteomes" id="UP000587070">
    <property type="component" value="Unassembled WGS sequence"/>
</dbReference>
<sequence>MTGHIPATDADRRLEQLDNEQRDPGKRKALFLAAAVHLLLIGALVLGVQWKSQPPASVEVEVWRSVPPPAATPPEAKPEPKPEPRVEPKPEPKPEIKTPAKPDIAIKEEKKPKEAPKPEPKKEEPKKPEPKPEPKKQEAKPETKAEPKKPAFDPFANIEKETKQLDRQRELQRQRERADAEARQLDQLKAEQSAASRSRGLADYAGKVRGKIRGNIVLPPGIQGNPETIFEVTQLPSGEVLSVRIRKSSGNPALDAAVERAILKSSPLPKPDSAELFERVLKIPYRPFD</sequence>
<keyword evidence="8" id="KW-1185">Reference proteome</keyword>
<organism evidence="7 8">
    <name type="scientific">Rhodocyclus tenuis</name>
    <name type="common">Rhodospirillum tenue</name>
    <dbReference type="NCBI Taxonomy" id="1066"/>
    <lineage>
        <taxon>Bacteria</taxon>
        <taxon>Pseudomonadati</taxon>
        <taxon>Pseudomonadota</taxon>
        <taxon>Betaproteobacteria</taxon>
        <taxon>Rhodocyclales</taxon>
        <taxon>Rhodocyclaceae</taxon>
        <taxon>Rhodocyclus</taxon>
    </lineage>
</organism>
<evidence type="ECO:0000256" key="1">
    <source>
        <dbReference type="ARBA" id="ARBA00004167"/>
    </source>
</evidence>
<comment type="subcellular location">
    <subcellularLocation>
        <location evidence="1">Membrane</location>
        <topology evidence="1">Single-pass membrane protein</topology>
    </subcellularLocation>
</comment>
<keyword evidence="3 6" id="KW-1133">Transmembrane helix</keyword>
<dbReference type="GO" id="GO:0016020">
    <property type="term" value="C:membrane"/>
    <property type="evidence" value="ECO:0007669"/>
    <property type="project" value="UniProtKB-SubCell"/>
</dbReference>
<feature type="transmembrane region" description="Helical" evidence="6">
    <location>
        <begin position="29"/>
        <end position="50"/>
    </location>
</feature>
<dbReference type="EMBL" id="JACIGE010000001">
    <property type="protein sequence ID" value="MBB4246039.1"/>
    <property type="molecule type" value="Genomic_DNA"/>
</dbReference>
<gene>
    <name evidence="7" type="ORF">GGD90_000388</name>
</gene>
<comment type="caution">
    <text evidence="7">The sequence shown here is derived from an EMBL/GenBank/DDBJ whole genome shotgun (WGS) entry which is preliminary data.</text>
</comment>
<dbReference type="AlphaFoldDB" id="A0A840GCR9"/>
<keyword evidence="4 6" id="KW-0472">Membrane</keyword>
<evidence type="ECO:0000256" key="4">
    <source>
        <dbReference type="ARBA" id="ARBA00023136"/>
    </source>
</evidence>
<name>A0A840GCR9_RHOTE</name>
<dbReference type="SUPFAM" id="SSF74653">
    <property type="entry name" value="TolA/TonB C-terminal domain"/>
    <property type="match status" value="1"/>
</dbReference>
<evidence type="ECO:0000313" key="8">
    <source>
        <dbReference type="Proteomes" id="UP000587070"/>
    </source>
</evidence>
<evidence type="ECO:0000256" key="2">
    <source>
        <dbReference type="ARBA" id="ARBA00022692"/>
    </source>
</evidence>
<dbReference type="NCBIfam" id="TIGR01352">
    <property type="entry name" value="tonB_Cterm"/>
    <property type="match status" value="1"/>
</dbReference>
<feature type="compositionally biased region" description="Basic and acidic residues" evidence="5">
    <location>
        <begin position="158"/>
        <end position="189"/>
    </location>
</feature>
<evidence type="ECO:0000256" key="5">
    <source>
        <dbReference type="SAM" id="MobiDB-lite"/>
    </source>
</evidence>
<feature type="compositionally biased region" description="Basic and acidic residues" evidence="5">
    <location>
        <begin position="9"/>
        <end position="21"/>
    </location>
</feature>
<protein>
    <submittedName>
        <fullName evidence="7">Colicin import membrane protein</fullName>
    </submittedName>
</protein>
<feature type="region of interest" description="Disordered" evidence="5">
    <location>
        <begin position="66"/>
        <end position="201"/>
    </location>
</feature>
<evidence type="ECO:0000256" key="3">
    <source>
        <dbReference type="ARBA" id="ARBA00022989"/>
    </source>
</evidence>
<proteinExistence type="predicted"/>
<dbReference type="RefSeq" id="WP_228273613.1">
    <property type="nucleotide sequence ID" value="NZ_JACIGE010000001.1"/>
</dbReference>
<dbReference type="PRINTS" id="PR01217">
    <property type="entry name" value="PRICHEXTENSN"/>
</dbReference>
<dbReference type="Gene3D" id="3.30.1150.10">
    <property type="match status" value="1"/>
</dbReference>
<feature type="compositionally biased region" description="Basic and acidic residues" evidence="5">
    <location>
        <begin position="76"/>
        <end position="151"/>
    </location>
</feature>
<accession>A0A840GCR9</accession>